<protein>
    <submittedName>
        <fullName evidence="3">DUF6600 domain-containing protein</fullName>
    </submittedName>
</protein>
<reference evidence="4" key="1">
    <citation type="journal article" date="2019" name="Int. J. Syst. Evol. Microbiol.">
        <title>The Global Catalogue of Microorganisms (GCM) 10K type strain sequencing project: providing services to taxonomists for standard genome sequencing and annotation.</title>
        <authorList>
            <consortium name="The Broad Institute Genomics Platform"/>
            <consortium name="The Broad Institute Genome Sequencing Center for Infectious Disease"/>
            <person name="Wu L."/>
            <person name="Ma J."/>
        </authorList>
    </citation>
    <scope>NUCLEOTIDE SEQUENCE [LARGE SCALE GENOMIC DNA]</scope>
    <source>
        <strain evidence="4">CCUG 60742</strain>
    </source>
</reference>
<sequence length="609" mass="73366">MKILNKILSIALLAFLFTSCAESRIMAQQEGEYISEQEFYDELQPYGTWIYDQQYGNVWIPDVEEDFKPYATRGYWAMTDAGNTWVSDYPWGWAAFHYGRWHYDNYYGWEWSPGSEWAPAWVTWRDGGGYYGWAPMEPNINYDTYYNDNNYAINDNYWVFAPYAYINSPNVYNYYVPYNRVSVIIRNTNWVRNRYTYNNRSYYSPRREDIQRYSSRPVRVYNINNVSRPSRVTVNNNNINIYRPGVRTNTGARPARVVDATAYRQQNPAQRIGGIDRSRGTRYNPANASKLAEAARTNNPDGRIVRVNNNNASVDGRPNNGRPVSNQPTVTPDNNNRPGRGTRPLTGDAQQQRNIDRQQGDVQQQQMRRQQQQIREQQRQQQATQQSQADQQSQMVIQQRQQQQQAREQQRQQREQQRQDQLSRGTRAITDDARAQQEQARQQQLQQQQQQVRQQQEQQRQQQEQTRQQQLLQQQQQVRQQQEQQRQQQEQQRQQQLLQQQQQVRQQQEQQRQQQELQRQQVQQQQRQQQQEQMRQQQEQQRQQAQQQQRQQQQAREQQRQQQEQQRQQQQEQQRQQQQEQQRQMRQQQEQQRQQQQPRETGGGRPVRN</sequence>
<dbReference type="Proteomes" id="UP001597073">
    <property type="component" value="Unassembled WGS sequence"/>
</dbReference>
<dbReference type="PANTHER" id="PTHR22050">
    <property type="entry name" value="RW1 PROTEIN HOMOLOG"/>
    <property type="match status" value="1"/>
</dbReference>
<feature type="region of interest" description="Disordered" evidence="1">
    <location>
        <begin position="577"/>
        <end position="609"/>
    </location>
</feature>
<evidence type="ECO:0000313" key="3">
    <source>
        <dbReference type="EMBL" id="MFD0765799.1"/>
    </source>
</evidence>
<feature type="compositionally biased region" description="Low complexity" evidence="1">
    <location>
        <begin position="577"/>
        <end position="597"/>
    </location>
</feature>
<feature type="signal peptide" evidence="2">
    <location>
        <begin position="1"/>
        <end position="21"/>
    </location>
</feature>
<keyword evidence="4" id="KW-1185">Reference proteome</keyword>
<name>A0ABW2ZI23_9SPHI</name>
<dbReference type="EMBL" id="JBHTIA010000009">
    <property type="protein sequence ID" value="MFD0765799.1"/>
    <property type="molecule type" value="Genomic_DNA"/>
</dbReference>
<evidence type="ECO:0000256" key="2">
    <source>
        <dbReference type="SAM" id="SignalP"/>
    </source>
</evidence>
<organism evidence="3 4">
    <name type="scientific">Mucilaginibacter lutimaris</name>
    <dbReference type="NCBI Taxonomy" id="931629"/>
    <lineage>
        <taxon>Bacteria</taxon>
        <taxon>Pseudomonadati</taxon>
        <taxon>Bacteroidota</taxon>
        <taxon>Sphingobacteriia</taxon>
        <taxon>Sphingobacteriales</taxon>
        <taxon>Sphingobacteriaceae</taxon>
        <taxon>Mucilaginibacter</taxon>
    </lineage>
</organism>
<comment type="caution">
    <text evidence="3">The sequence shown here is derived from an EMBL/GenBank/DDBJ whole genome shotgun (WGS) entry which is preliminary data.</text>
</comment>
<evidence type="ECO:0000256" key="1">
    <source>
        <dbReference type="SAM" id="MobiDB-lite"/>
    </source>
</evidence>
<dbReference type="PROSITE" id="PS51257">
    <property type="entry name" value="PROKAR_LIPOPROTEIN"/>
    <property type="match status" value="1"/>
</dbReference>
<dbReference type="RefSeq" id="WP_377143129.1">
    <property type="nucleotide sequence ID" value="NZ_JBHTIA010000009.1"/>
</dbReference>
<feature type="chain" id="PRO_5046714798" evidence="2">
    <location>
        <begin position="22"/>
        <end position="609"/>
    </location>
</feature>
<feature type="region of interest" description="Disordered" evidence="1">
    <location>
        <begin position="292"/>
        <end position="441"/>
    </location>
</feature>
<accession>A0ABW2ZI23</accession>
<proteinExistence type="predicted"/>
<evidence type="ECO:0000313" key="4">
    <source>
        <dbReference type="Proteomes" id="UP001597073"/>
    </source>
</evidence>
<dbReference type="Pfam" id="PF20245">
    <property type="entry name" value="DUF6600"/>
    <property type="match status" value="1"/>
</dbReference>
<dbReference type="PANTHER" id="PTHR22050:SF0">
    <property type="entry name" value="TRANSMEMBRANE PROTEIN 131 HOMOLOG"/>
    <property type="match status" value="1"/>
</dbReference>
<dbReference type="InterPro" id="IPR046535">
    <property type="entry name" value="DUF6600"/>
</dbReference>
<keyword evidence="2" id="KW-0732">Signal</keyword>
<feature type="compositionally biased region" description="Polar residues" evidence="1">
    <location>
        <begin position="322"/>
        <end position="337"/>
    </location>
</feature>
<feature type="compositionally biased region" description="Low complexity" evidence="1">
    <location>
        <begin position="360"/>
        <end position="407"/>
    </location>
</feature>
<feature type="compositionally biased region" description="Basic and acidic residues" evidence="1">
    <location>
        <begin position="408"/>
        <end position="418"/>
    </location>
</feature>
<gene>
    <name evidence="3" type="ORF">ACFQZI_13125</name>
</gene>
<dbReference type="InterPro" id="IPR039877">
    <property type="entry name" value="TMEM131-like"/>
</dbReference>